<dbReference type="InterPro" id="IPR021301">
    <property type="entry name" value="DUF2779"/>
</dbReference>
<dbReference type="RefSeq" id="WP_187075395.1">
    <property type="nucleotide sequence ID" value="NZ_JACORT010000002.1"/>
</dbReference>
<dbReference type="EMBL" id="JACORT010000002">
    <property type="protein sequence ID" value="MBC5782637.1"/>
    <property type="molecule type" value="Genomic_DNA"/>
</dbReference>
<reference evidence="2" key="1">
    <citation type="submission" date="2020-08" db="EMBL/GenBank/DDBJ databases">
        <title>Ramlibacter sp. USB13 16S ribosomal RNA gene genome sequencing and assembly.</title>
        <authorList>
            <person name="Kang M."/>
        </authorList>
    </citation>
    <scope>NUCLEOTIDE SEQUENCE</scope>
    <source>
        <strain evidence="2">USB13</strain>
    </source>
</reference>
<evidence type="ECO:0000313" key="2">
    <source>
        <dbReference type="EMBL" id="MBC5782637.1"/>
    </source>
</evidence>
<evidence type="ECO:0000259" key="1">
    <source>
        <dbReference type="Pfam" id="PF11074"/>
    </source>
</evidence>
<protein>
    <submittedName>
        <fullName evidence="2">DUF2779 domain-containing protein</fullName>
    </submittedName>
</protein>
<evidence type="ECO:0000313" key="3">
    <source>
        <dbReference type="Proteomes" id="UP000608513"/>
    </source>
</evidence>
<accession>A0A923SE68</accession>
<feature type="domain" description="DUF2779" evidence="1">
    <location>
        <begin position="377"/>
        <end position="524"/>
    </location>
</feature>
<name>A0A923SE68_9BURK</name>
<organism evidence="2 3">
    <name type="scientific">Ramlibacter cellulosilyticus</name>
    <dbReference type="NCBI Taxonomy" id="2764187"/>
    <lineage>
        <taxon>Bacteria</taxon>
        <taxon>Pseudomonadati</taxon>
        <taxon>Pseudomonadota</taxon>
        <taxon>Betaproteobacteria</taxon>
        <taxon>Burkholderiales</taxon>
        <taxon>Comamonadaceae</taxon>
        <taxon>Ramlibacter</taxon>
    </lineage>
</organism>
<gene>
    <name evidence="2" type="ORF">H8N03_06745</name>
</gene>
<sequence>MSTRPRYLTKSRFKLAVECPTKLHYTGKPAVYPDAKSDDEFLQALAEGGFQVGELAKLMFPGGIEVTAATHDAQVAETDALLQRDEVTIFEAAIRHGNFFVRVDILRKMGTQVELIEVKAKSFDSTDPHAFRAKRGGIVGEMLPYLQDIAFQRHVFALAYPGLQARCSLMMADKSKAGSVDGLNQMFRIRRDGRQARVEVRAAAIGEPVLTCADVEAEVQEILVRPLKAPGAPAGATLASLAQEWSERYVRDERIAPVPGARCAHCEFRVDAPVAGQRSGFHECWQQAFGMGPEGIARGTVLDLWNFRKKAELMERGVVALADVTPDMLGEPSASEGLGAYARQCLQIRPEWPGGGDFYLDRELLRREMGQWEYPLHMIDFETARVALPYFAGQRPYENIAFQFSHHTIAADGAVAHANEFLVTTPGQRPNYDFARALARAVGARGTVFMWSPHENTTLVAILKELEADPHPTADAPELMAFLRSLTRRKIDAKRIEVGDRAMVDLCDLAERAFFHPSTRGSCSIKKVLPAVLRSSAYLRGRYSQPVYGAAGGVPSLNFREQVWWVREANGGVKDPYKLLAPVFDDVSLEADDEESSEFGEIRAGGAATMAYARLQFGDVAAADRGRVEAALKRYCELDTLAMVMVLEAWREECKQR</sequence>
<proteinExistence type="predicted"/>
<dbReference type="Pfam" id="PF11074">
    <property type="entry name" value="DUF2779"/>
    <property type="match status" value="1"/>
</dbReference>
<keyword evidence="3" id="KW-1185">Reference proteome</keyword>
<dbReference type="AlphaFoldDB" id="A0A923SE68"/>
<comment type="caution">
    <text evidence="2">The sequence shown here is derived from an EMBL/GenBank/DDBJ whole genome shotgun (WGS) entry which is preliminary data.</text>
</comment>
<dbReference type="Proteomes" id="UP000608513">
    <property type="component" value="Unassembled WGS sequence"/>
</dbReference>